<dbReference type="AlphaFoldDB" id="A0A1X6WN55"/>
<dbReference type="InterPro" id="IPR002347">
    <property type="entry name" value="SDR_fam"/>
</dbReference>
<sequence length="225" mass="24472">MMKLVVITGAGSGLGAELAKEYSKEGNHVVLLGRSMDKLKNIQNQLEHTTCYSVDVSKKESVSNIFRAIENTLGKIDILINAAGLGSFDLAENIPELAIHQMIDTNLKGTIFCTQEVLPMMKENNSGLVINIVSTAGLQGKINESVYCASKFGVKGFTESLNLELKTTDISICGVYMGGMETDFWEGILTNEKTSRFMKPSDVASLISANMKQNIIPSEIVIKSK</sequence>
<dbReference type="GO" id="GO:0005829">
    <property type="term" value="C:cytosol"/>
    <property type="evidence" value="ECO:0007669"/>
    <property type="project" value="TreeGrafter"/>
</dbReference>
<dbReference type="Gene3D" id="3.40.50.720">
    <property type="entry name" value="NAD(P)-binding Rossmann-like Domain"/>
    <property type="match status" value="1"/>
</dbReference>
<evidence type="ECO:0000313" key="4">
    <source>
        <dbReference type="EMBL" id="SLM85763.1"/>
    </source>
</evidence>
<dbReference type="PRINTS" id="PR00080">
    <property type="entry name" value="SDRFAMILY"/>
</dbReference>
<dbReference type="EC" id="1.1.1.100" evidence="4"/>
<dbReference type="CDD" id="cd05233">
    <property type="entry name" value="SDR_c"/>
    <property type="match status" value="1"/>
</dbReference>
<dbReference type="Proteomes" id="UP000195918">
    <property type="component" value="Unassembled WGS sequence"/>
</dbReference>
<accession>A0A1X6WN55</accession>
<dbReference type="InterPro" id="IPR036291">
    <property type="entry name" value="NAD(P)-bd_dom_sf"/>
</dbReference>
<dbReference type="PANTHER" id="PTHR42901">
    <property type="entry name" value="ALCOHOL DEHYDROGENASE"/>
    <property type="match status" value="1"/>
</dbReference>
<dbReference type="OrthoDB" id="9775296at2"/>
<dbReference type="PRINTS" id="PR00081">
    <property type="entry name" value="GDHRDH"/>
</dbReference>
<organism evidence="4 5">
    <name type="scientific">Vagococcus fluvialis bH819</name>
    <dbReference type="NCBI Taxonomy" id="1255619"/>
    <lineage>
        <taxon>Bacteria</taxon>
        <taxon>Bacillati</taxon>
        <taxon>Bacillota</taxon>
        <taxon>Bacilli</taxon>
        <taxon>Lactobacillales</taxon>
        <taxon>Enterococcaceae</taxon>
        <taxon>Vagococcus</taxon>
    </lineage>
</organism>
<keyword evidence="2 4" id="KW-0560">Oxidoreductase</keyword>
<evidence type="ECO:0000256" key="1">
    <source>
        <dbReference type="ARBA" id="ARBA00006484"/>
    </source>
</evidence>
<protein>
    <submittedName>
        <fullName evidence="4">3-oxoacyl-[acyl-carrier protein] reductase</fullName>
        <ecNumber evidence="4">1.1.1.100</ecNumber>
    </submittedName>
</protein>
<proteinExistence type="inferred from homology"/>
<reference evidence="5" key="1">
    <citation type="submission" date="2017-02" db="EMBL/GenBank/DDBJ databases">
        <authorList>
            <person name="Dridi B."/>
        </authorList>
    </citation>
    <scope>NUCLEOTIDE SEQUENCE [LARGE SCALE GENOMIC DNA]</scope>
    <source>
        <strain evidence="5">bH819</strain>
    </source>
</reference>
<dbReference type="EMBL" id="FWFD01000009">
    <property type="protein sequence ID" value="SLM85763.1"/>
    <property type="molecule type" value="Genomic_DNA"/>
</dbReference>
<evidence type="ECO:0000256" key="2">
    <source>
        <dbReference type="ARBA" id="ARBA00023002"/>
    </source>
</evidence>
<evidence type="ECO:0000256" key="3">
    <source>
        <dbReference type="RuleBase" id="RU000363"/>
    </source>
</evidence>
<dbReference type="PANTHER" id="PTHR42901:SF1">
    <property type="entry name" value="ALCOHOL DEHYDROGENASE"/>
    <property type="match status" value="1"/>
</dbReference>
<dbReference type="Pfam" id="PF00106">
    <property type="entry name" value="adh_short"/>
    <property type="match status" value="1"/>
</dbReference>
<evidence type="ECO:0000313" key="5">
    <source>
        <dbReference type="Proteomes" id="UP000195918"/>
    </source>
</evidence>
<comment type="similarity">
    <text evidence="1 3">Belongs to the short-chain dehydrogenases/reductases (SDR) family.</text>
</comment>
<name>A0A1X6WN55_9ENTE</name>
<gene>
    <name evidence="4" type="ORF">FM121_06660</name>
</gene>
<dbReference type="SUPFAM" id="SSF51735">
    <property type="entry name" value="NAD(P)-binding Rossmann-fold domains"/>
    <property type="match status" value="1"/>
</dbReference>
<dbReference type="GO" id="GO:0004316">
    <property type="term" value="F:3-oxoacyl-[acyl-carrier-protein] reductase (NADPH) activity"/>
    <property type="evidence" value="ECO:0007669"/>
    <property type="project" value="UniProtKB-EC"/>
</dbReference>
<dbReference type="RefSeq" id="WP_086951400.1">
    <property type="nucleotide sequence ID" value="NZ_FWFD01000009.1"/>
</dbReference>
<keyword evidence="5" id="KW-1185">Reference proteome</keyword>